<dbReference type="AlphaFoldDB" id="U6GHQ6"/>
<keyword evidence="4" id="KW-1185">Reference proteome</keyword>
<keyword evidence="2" id="KW-1133">Transmembrane helix</keyword>
<dbReference type="OrthoDB" id="346414at2759"/>
<evidence type="ECO:0000256" key="1">
    <source>
        <dbReference type="SAM" id="MobiDB-lite"/>
    </source>
</evidence>
<keyword evidence="2" id="KW-0812">Transmembrane</keyword>
<feature type="transmembrane region" description="Helical" evidence="2">
    <location>
        <begin position="475"/>
        <end position="499"/>
    </location>
</feature>
<accession>U6GHQ6</accession>
<dbReference type="GeneID" id="25268942"/>
<feature type="region of interest" description="Disordered" evidence="1">
    <location>
        <begin position="845"/>
        <end position="867"/>
    </location>
</feature>
<organism evidence="3 4">
    <name type="scientific">Eimeria acervulina</name>
    <name type="common">Coccidian parasite</name>
    <dbReference type="NCBI Taxonomy" id="5801"/>
    <lineage>
        <taxon>Eukaryota</taxon>
        <taxon>Sar</taxon>
        <taxon>Alveolata</taxon>
        <taxon>Apicomplexa</taxon>
        <taxon>Conoidasida</taxon>
        <taxon>Coccidia</taxon>
        <taxon>Eucoccidiorida</taxon>
        <taxon>Eimeriorina</taxon>
        <taxon>Eimeriidae</taxon>
        <taxon>Eimeria</taxon>
    </lineage>
</organism>
<dbReference type="VEuPathDB" id="ToxoDB:EAH_00008720"/>
<evidence type="ECO:0000256" key="2">
    <source>
        <dbReference type="SAM" id="Phobius"/>
    </source>
</evidence>
<proteinExistence type="predicted"/>
<evidence type="ECO:0000313" key="4">
    <source>
        <dbReference type="Proteomes" id="UP000018050"/>
    </source>
</evidence>
<reference evidence="3" key="2">
    <citation type="submission" date="2013-10" db="EMBL/GenBank/DDBJ databases">
        <authorList>
            <person name="Aslett M."/>
        </authorList>
    </citation>
    <scope>NUCLEOTIDE SEQUENCE [LARGE SCALE GENOMIC DNA]</scope>
    <source>
        <strain evidence="3">Houghton</strain>
    </source>
</reference>
<dbReference type="RefSeq" id="XP_013251012.1">
    <property type="nucleotide sequence ID" value="XM_013395558.1"/>
</dbReference>
<keyword evidence="2" id="KW-0472">Membrane</keyword>
<name>U6GHQ6_EIMAC</name>
<dbReference type="Proteomes" id="UP000018050">
    <property type="component" value="Unassembled WGS sequence"/>
</dbReference>
<evidence type="ECO:0000313" key="3">
    <source>
        <dbReference type="EMBL" id="CDI78823.1"/>
    </source>
</evidence>
<feature type="region of interest" description="Disordered" evidence="1">
    <location>
        <begin position="981"/>
        <end position="1004"/>
    </location>
</feature>
<protein>
    <submittedName>
        <fullName evidence="3">Uncharacterized protein</fullName>
    </submittedName>
</protein>
<gene>
    <name evidence="3" type="ORF">EAH_00008720</name>
</gene>
<reference evidence="3" key="1">
    <citation type="submission" date="2013-10" db="EMBL/GenBank/DDBJ databases">
        <title>Genomic analysis of the causative agents of coccidiosis in chickens.</title>
        <authorList>
            <person name="Reid A.J."/>
            <person name="Blake D."/>
            <person name="Billington K."/>
            <person name="Browne H."/>
            <person name="Dunn M."/>
            <person name="Hung S."/>
            <person name="Kawahara F."/>
            <person name="Miranda-Saavedra D."/>
            <person name="Mourier T."/>
            <person name="Nagra H."/>
            <person name="Otto T.D."/>
            <person name="Rawlings N."/>
            <person name="Sanchez A."/>
            <person name="Sanders M."/>
            <person name="Subramaniam C."/>
            <person name="Tay Y."/>
            <person name="Dear P."/>
            <person name="Doerig C."/>
            <person name="Gruber A."/>
            <person name="Parkinson J."/>
            <person name="Shirley M."/>
            <person name="Wan K.L."/>
            <person name="Berriman M."/>
            <person name="Tomley F."/>
            <person name="Pain A."/>
        </authorList>
    </citation>
    <scope>NUCLEOTIDE SEQUENCE [LARGE SCALE GENOMIC DNA]</scope>
    <source>
        <strain evidence="3">Houghton</strain>
    </source>
</reference>
<dbReference type="EMBL" id="HG670918">
    <property type="protein sequence ID" value="CDI78823.1"/>
    <property type="molecule type" value="Genomic_DNA"/>
</dbReference>
<dbReference type="OMA" id="WWAAKKE"/>
<sequence length="1039" mass="113356">MEGDTYGFLAVEDEHASNSSLGDAVPTCALDASDECMKSPDGGTVAWLDEFRDESCRAVQYSNTSAIPRPIRAAFNVCVVKSGLSKAIPDAITQSRKAHVDRFHKIVSSSVTQDIPLDDDETGQGEPESQGFASIVANDATFWEPEEPIHYGYGRSLQQLAAPVPDSPSSFETNLPPSVRLGVSYFESMPFCLLPLVVGLGIATVQLLLLPSDLFQVDKALCGRSGEMAVERRQHSVIGYSVPRQRSEAGAAKFLFGYPALTRRLQQDDADSNEDEIAPKRTGFLGAVPALAYFRSLLMALDPESENSLARQLRMTTEVAARISRKVAEMKMNLQTLKKGQHLTCVLHRCDALEADGFLLVSFGLQTLHRPENSGMEVIGESAEYGEATHHLSPVSVAAPSLLSSWETAIHLLPSTFFAIAESSEQLAAEIEASLQQTNDLLHVKDLQWAKETLGQALDSAQPTVKKIPKLGTPLFWSSIVTLSLMGVLVLLTSLYLCCLCCCHREALVDRKATSCGCSFLLLLVSAAALVASGGLLVGSAMLTDGCLYTESYLKDDKDVDRLLQYFQQLTSVGGSSAERSLQTSSSAAAKVLAACLLPNQERDLVRVFNIDSASAEHRRLNTPKAFPVACAAALVKAGVRMREAGRTAVEKEALAARLLSLQLQDAAAELQLLKETHWLLLIDPMSLEREDLDERLDTYKEVLCSGVQDKQRELKASYLGLSPASKSAAAAGEEQEVFPPSRLEMFSLLHRGGKQPSDELAALLHQLNADPLAADRLSASFQDAIREMEASSSSSSRNRWERAMKPMIEGVVGELMRLAADKSEAEKTQLLHAVVRLAGQAHAEVQGDREAAGSSSSAAAVERRKRRRHQHEKLLELLQDTCMQTGARTASGGVEPAERLVVYGLEDVEEMVAPFTLSSLHSSSSSRREDERLLIDASSDADSAYVLEVAAAKGSVEEQRQFANAIWWAAKKEALRAETNKSFRCPPSKQEEGNEQEENGTPCNWEQLQETTQQLLYKMQKQVDKTNIRDNTNINKTA</sequence>
<feature type="transmembrane region" description="Helical" evidence="2">
    <location>
        <begin position="520"/>
        <end position="543"/>
    </location>
</feature>